<protein>
    <recommendedName>
        <fullName evidence="1">Ppx/GppA phosphatase C-terminal domain-containing protein</fullName>
    </recommendedName>
</protein>
<reference evidence="2" key="1">
    <citation type="submission" date="2020-11" db="EMBL/GenBank/DDBJ databases">
        <title>Gallibacterium anatis 1637, full genome, WGS.</title>
        <authorList>
            <person name="Laishevtcev A.I."/>
            <person name="Yakimova E.A."/>
            <person name="Petkovich D."/>
            <person name="Stepanova T.V."/>
            <person name="Kalendr R.S."/>
            <person name="Rubalsky E.O."/>
            <person name="Zulkarneev E.R."/>
            <person name="Aleshkin A.V."/>
        </authorList>
    </citation>
    <scope>NUCLEOTIDE SEQUENCE</scope>
    <source>
        <strain evidence="2">1637</strain>
    </source>
</reference>
<proteinExistence type="predicted"/>
<gene>
    <name evidence="2" type="ORF">INT80_04710</name>
</gene>
<dbReference type="InterPro" id="IPR048950">
    <property type="entry name" value="Ppx_GppA_C"/>
</dbReference>
<dbReference type="EMBL" id="JADION010000009">
    <property type="protein sequence ID" value="MBF4102444.1"/>
    <property type="molecule type" value="Genomic_DNA"/>
</dbReference>
<name>A0A930UUG8_9PAST</name>
<dbReference type="Pfam" id="PF21447">
    <property type="entry name" value="Ppx-GppA_III"/>
    <property type="match status" value="1"/>
</dbReference>
<dbReference type="Gene3D" id="1.10.3210.10">
    <property type="entry name" value="Hypothetical protein af1432"/>
    <property type="match status" value="1"/>
</dbReference>
<evidence type="ECO:0000259" key="1">
    <source>
        <dbReference type="Pfam" id="PF21447"/>
    </source>
</evidence>
<dbReference type="SUPFAM" id="SSF109604">
    <property type="entry name" value="HD-domain/PDEase-like"/>
    <property type="match status" value="1"/>
</dbReference>
<dbReference type="AlphaFoldDB" id="A0A930UUG8"/>
<sequence length="166" mass="18943">MPGFDNEQQRLLAIWRVFIPALSALRNIPDCYRYNNDDVLALILLLRLAVIFNKARQATEPAEIGLQNKKRSTVATFPKHYLEHNPLLNSDLQQEQNSSPLWGSFLIINKNIRVLFADLYPYAFQFICVIKQLKYHTELSFVAGIAGAVKRDSSVPRKSIVPNRGC</sequence>
<evidence type="ECO:0000313" key="2">
    <source>
        <dbReference type="EMBL" id="MBF4102444.1"/>
    </source>
</evidence>
<comment type="caution">
    <text evidence="2">The sequence shown here is derived from an EMBL/GenBank/DDBJ whole genome shotgun (WGS) entry which is preliminary data.</text>
</comment>
<feature type="domain" description="Ppx/GppA phosphatase C-terminal" evidence="1">
    <location>
        <begin position="1"/>
        <end position="96"/>
    </location>
</feature>
<accession>A0A930UUG8</accession>
<organism evidence="2">
    <name type="scientific">Gallibacterium anatis</name>
    <dbReference type="NCBI Taxonomy" id="750"/>
    <lineage>
        <taxon>Bacteria</taxon>
        <taxon>Pseudomonadati</taxon>
        <taxon>Pseudomonadota</taxon>
        <taxon>Gammaproteobacteria</taxon>
        <taxon>Pasteurellales</taxon>
        <taxon>Pasteurellaceae</taxon>
        <taxon>Gallibacterium</taxon>
    </lineage>
</organism>